<dbReference type="PANTHER" id="PTHR46401">
    <property type="entry name" value="GLYCOSYLTRANSFERASE WBBK-RELATED"/>
    <property type="match status" value="1"/>
</dbReference>
<evidence type="ECO:0000259" key="2">
    <source>
        <dbReference type="Pfam" id="PF00534"/>
    </source>
</evidence>
<feature type="domain" description="Glycosyltransferase subfamily 4-like N-terminal" evidence="3">
    <location>
        <begin position="10"/>
        <end position="174"/>
    </location>
</feature>
<evidence type="ECO:0000259" key="3">
    <source>
        <dbReference type="Pfam" id="PF13439"/>
    </source>
</evidence>
<dbReference type="CDD" id="cd03801">
    <property type="entry name" value="GT4_PimA-like"/>
    <property type="match status" value="1"/>
</dbReference>
<dbReference type="GO" id="GO:0016757">
    <property type="term" value="F:glycosyltransferase activity"/>
    <property type="evidence" value="ECO:0007669"/>
    <property type="project" value="InterPro"/>
</dbReference>
<dbReference type="InterPro" id="IPR001296">
    <property type="entry name" value="Glyco_trans_1"/>
</dbReference>
<evidence type="ECO:0000313" key="5">
    <source>
        <dbReference type="Proteomes" id="UP000199502"/>
    </source>
</evidence>
<dbReference type="PANTHER" id="PTHR46401:SF2">
    <property type="entry name" value="GLYCOSYLTRANSFERASE WBBK-RELATED"/>
    <property type="match status" value="1"/>
</dbReference>
<dbReference type="InterPro" id="IPR028098">
    <property type="entry name" value="Glyco_trans_4-like_N"/>
</dbReference>
<protein>
    <submittedName>
        <fullName evidence="4">Glycosyltransferase involved in cell wall bisynthesis</fullName>
    </submittedName>
</protein>
<dbReference type="Proteomes" id="UP000199502">
    <property type="component" value="Unassembled WGS sequence"/>
</dbReference>
<keyword evidence="1 4" id="KW-0808">Transferase</keyword>
<organism evidence="4 5">
    <name type="scientific">Paracoccus tibetensis</name>
    <dbReference type="NCBI Taxonomy" id="336292"/>
    <lineage>
        <taxon>Bacteria</taxon>
        <taxon>Pseudomonadati</taxon>
        <taxon>Pseudomonadota</taxon>
        <taxon>Alphaproteobacteria</taxon>
        <taxon>Rhodobacterales</taxon>
        <taxon>Paracoccaceae</taxon>
        <taxon>Paracoccus</taxon>
    </lineage>
</organism>
<proteinExistence type="predicted"/>
<accession>A0A1G5FQS4</accession>
<name>A0A1G5FQS4_9RHOB</name>
<dbReference type="RefSeq" id="WP_245686585.1">
    <property type="nucleotide sequence ID" value="NZ_FMVT01000004.1"/>
</dbReference>
<dbReference type="AlphaFoldDB" id="A0A1G5FQS4"/>
<evidence type="ECO:0000313" key="4">
    <source>
        <dbReference type="EMBL" id="SCY41150.1"/>
    </source>
</evidence>
<dbReference type="Gene3D" id="3.40.50.2000">
    <property type="entry name" value="Glycogen Phosphorylase B"/>
    <property type="match status" value="2"/>
</dbReference>
<dbReference type="STRING" id="336292.SAMN05660710_01505"/>
<dbReference type="Pfam" id="PF00534">
    <property type="entry name" value="Glycos_transf_1"/>
    <property type="match status" value="1"/>
</dbReference>
<sequence>MKVLMTLDAVGGVWRYALDLASGLTARGVRVVLAGLGPQPSAEQLAEARAIAPLEWGEAPLDWMAGAPDELASVAPWIDGLATKHGVDLLHLNLPTQAVGLRCGLPVLTVSHSCLATWFAAVRGTAVPQDMAWQAALTAEGLAAADLIVAPTRAHAEAVTAAYGMTSPIEVVHNSSQVPLPRSARAAEIVAVGRWWDDGKNGAALNAAAEGCAWPVTLLGATDGPNGARIALNHARAGGSLPHPQVMARICRAGIFCAPSLYEPFGLSVLEAARAATPLVLADIPVFRELWDGAAVFMDPRNPAALRAALNGVAKDGALRARLGAAAEQRANRYQPQTQHAAMLRLYRQLASQGARALTPAG</sequence>
<dbReference type="EMBL" id="FMVT01000004">
    <property type="protein sequence ID" value="SCY41150.1"/>
    <property type="molecule type" value="Genomic_DNA"/>
</dbReference>
<reference evidence="4 5" key="1">
    <citation type="submission" date="2016-10" db="EMBL/GenBank/DDBJ databases">
        <authorList>
            <person name="de Groot N.N."/>
        </authorList>
    </citation>
    <scope>NUCLEOTIDE SEQUENCE [LARGE SCALE GENOMIC DNA]</scope>
    <source>
        <strain evidence="4 5">CGMCC 1.8925</strain>
    </source>
</reference>
<keyword evidence="5" id="KW-1185">Reference proteome</keyword>
<feature type="domain" description="Glycosyl transferase family 1" evidence="2">
    <location>
        <begin position="234"/>
        <end position="330"/>
    </location>
</feature>
<gene>
    <name evidence="4" type="ORF">SAMN05660710_01505</name>
</gene>
<dbReference type="SUPFAM" id="SSF53756">
    <property type="entry name" value="UDP-Glycosyltransferase/glycogen phosphorylase"/>
    <property type="match status" value="1"/>
</dbReference>
<dbReference type="Pfam" id="PF13439">
    <property type="entry name" value="Glyco_transf_4"/>
    <property type="match status" value="1"/>
</dbReference>
<evidence type="ECO:0000256" key="1">
    <source>
        <dbReference type="ARBA" id="ARBA00022679"/>
    </source>
</evidence>